<name>A0A7Y9FH75_9CELL</name>
<dbReference type="RefSeq" id="WP_239072708.1">
    <property type="nucleotide sequence ID" value="NZ_BAABFI010000002.1"/>
</dbReference>
<evidence type="ECO:0000256" key="1">
    <source>
        <dbReference type="ARBA" id="ARBA00023015"/>
    </source>
</evidence>
<evidence type="ECO:0000256" key="2">
    <source>
        <dbReference type="ARBA" id="ARBA00023125"/>
    </source>
</evidence>
<dbReference type="GO" id="GO:0003700">
    <property type="term" value="F:DNA-binding transcription factor activity"/>
    <property type="evidence" value="ECO:0007669"/>
    <property type="project" value="TreeGrafter"/>
</dbReference>
<keyword evidence="1" id="KW-0805">Transcription regulation</keyword>
<reference evidence="6 7" key="1">
    <citation type="submission" date="2020-07" db="EMBL/GenBank/DDBJ databases">
        <title>Sequencing the genomes of 1000 actinobacteria strains.</title>
        <authorList>
            <person name="Klenk H.-P."/>
        </authorList>
    </citation>
    <scope>NUCLEOTIDE SEQUENCE [LARGE SCALE GENOMIC DNA]</scope>
    <source>
        <strain evidence="6 7">DSM 24482</strain>
    </source>
</reference>
<dbReference type="EMBL" id="JACCBK010000001">
    <property type="protein sequence ID" value="NYD85891.1"/>
    <property type="molecule type" value="Genomic_DNA"/>
</dbReference>
<dbReference type="Proteomes" id="UP000618382">
    <property type="component" value="Unassembled WGS sequence"/>
</dbReference>
<proteinExistence type="predicted"/>
<dbReference type="SMART" id="SM00354">
    <property type="entry name" value="HTH_LACI"/>
    <property type="match status" value="1"/>
</dbReference>
<organism evidence="6 7">
    <name type="scientific">Cellulomonas oligotrophica</name>
    <dbReference type="NCBI Taxonomy" id="931536"/>
    <lineage>
        <taxon>Bacteria</taxon>
        <taxon>Bacillati</taxon>
        <taxon>Actinomycetota</taxon>
        <taxon>Actinomycetes</taxon>
        <taxon>Micrococcales</taxon>
        <taxon>Cellulomonadaceae</taxon>
        <taxon>Cellulomonas</taxon>
    </lineage>
</organism>
<keyword evidence="2" id="KW-0238">DNA-binding</keyword>
<dbReference type="InterPro" id="IPR028082">
    <property type="entry name" value="Peripla_BP_I"/>
</dbReference>
<dbReference type="CDD" id="cd06267">
    <property type="entry name" value="PBP1_LacI_sugar_binding-like"/>
    <property type="match status" value="1"/>
</dbReference>
<evidence type="ECO:0000259" key="4">
    <source>
        <dbReference type="PROSITE" id="PS50932"/>
    </source>
</evidence>
<evidence type="ECO:0000313" key="5">
    <source>
        <dbReference type="EMBL" id="GIG31102.1"/>
    </source>
</evidence>
<dbReference type="Gene3D" id="1.10.260.40">
    <property type="entry name" value="lambda repressor-like DNA-binding domains"/>
    <property type="match status" value="1"/>
</dbReference>
<feature type="domain" description="HTH lacI-type" evidence="4">
    <location>
        <begin position="6"/>
        <end position="60"/>
    </location>
</feature>
<dbReference type="GO" id="GO:0000976">
    <property type="term" value="F:transcription cis-regulatory region binding"/>
    <property type="evidence" value="ECO:0007669"/>
    <property type="project" value="TreeGrafter"/>
</dbReference>
<evidence type="ECO:0000313" key="7">
    <source>
        <dbReference type="Proteomes" id="UP000577956"/>
    </source>
</evidence>
<evidence type="ECO:0000313" key="8">
    <source>
        <dbReference type="Proteomes" id="UP000618382"/>
    </source>
</evidence>
<evidence type="ECO:0000256" key="3">
    <source>
        <dbReference type="ARBA" id="ARBA00023163"/>
    </source>
</evidence>
<dbReference type="EMBL" id="BONN01000001">
    <property type="protein sequence ID" value="GIG31102.1"/>
    <property type="molecule type" value="Genomic_DNA"/>
</dbReference>
<accession>A0A7Y9FH75</accession>
<dbReference type="SUPFAM" id="SSF47413">
    <property type="entry name" value="lambda repressor-like DNA-binding domains"/>
    <property type="match status" value="1"/>
</dbReference>
<dbReference type="InterPro" id="IPR000843">
    <property type="entry name" value="HTH_LacI"/>
</dbReference>
<dbReference type="AlphaFoldDB" id="A0A7Y9FH75"/>
<dbReference type="PANTHER" id="PTHR30146">
    <property type="entry name" value="LACI-RELATED TRANSCRIPTIONAL REPRESSOR"/>
    <property type="match status" value="1"/>
</dbReference>
<dbReference type="Gene3D" id="3.40.50.2300">
    <property type="match status" value="2"/>
</dbReference>
<dbReference type="PROSITE" id="PS50932">
    <property type="entry name" value="HTH_LACI_2"/>
    <property type="match status" value="1"/>
</dbReference>
<dbReference type="Pfam" id="PF13377">
    <property type="entry name" value="Peripla_BP_3"/>
    <property type="match status" value="1"/>
</dbReference>
<keyword evidence="3" id="KW-0804">Transcription</keyword>
<reference evidence="5 8" key="2">
    <citation type="submission" date="2021-01" db="EMBL/GenBank/DDBJ databases">
        <title>Whole genome shotgun sequence of Cellulomonas oligotrophica NBRC 109435.</title>
        <authorList>
            <person name="Komaki H."/>
            <person name="Tamura T."/>
        </authorList>
    </citation>
    <scope>NUCLEOTIDE SEQUENCE [LARGE SCALE GENOMIC DNA]</scope>
    <source>
        <strain evidence="5 8">NBRC 109435</strain>
    </source>
</reference>
<dbReference type="InterPro" id="IPR046335">
    <property type="entry name" value="LacI/GalR-like_sensor"/>
</dbReference>
<protein>
    <submittedName>
        <fullName evidence="5 6">LacI family transcriptional regulator</fullName>
    </submittedName>
</protein>
<evidence type="ECO:0000313" key="6">
    <source>
        <dbReference type="EMBL" id="NYD85891.1"/>
    </source>
</evidence>
<dbReference type="CDD" id="cd01392">
    <property type="entry name" value="HTH_LacI"/>
    <property type="match status" value="1"/>
</dbReference>
<comment type="caution">
    <text evidence="6">The sequence shown here is derived from an EMBL/GenBank/DDBJ whole genome shotgun (WGS) entry which is preliminary data.</text>
</comment>
<dbReference type="Pfam" id="PF00356">
    <property type="entry name" value="LacI"/>
    <property type="match status" value="1"/>
</dbReference>
<keyword evidence="8" id="KW-1185">Reference proteome</keyword>
<gene>
    <name evidence="6" type="ORF">BKA21_001440</name>
    <name evidence="5" type="ORF">Col01nite_02610</name>
</gene>
<dbReference type="PANTHER" id="PTHR30146:SF138">
    <property type="entry name" value="TRANSCRIPTIONAL REGULATORY PROTEIN"/>
    <property type="match status" value="1"/>
</dbReference>
<sequence length="334" mass="34633">MDDRQPTLRDVAEAAGVAVSTASRALSRPGRISPRTEARVRDAADRLGYTPSASARALSSGRTSTVALVVPDVTNPFYFGLVRGTGARLRETGYVQVLVDTEESAEAEARALAGLRGTVDGAILASSRLDDDRLVRLASELPVVTVNRTVPGGAAPGVVLDTPSGIVQALEHLASLGHTRVAYAAGPRTSWSDSRRRAVLEPAAARLGLDVTVLGPYAPLRTAGPAAADAALQAQVTALVAFNDLLAFGVLERLEARGVPVPDQLSVVGCDDVFGADLVRPRLTTVALPMERAGRHAADLLVARLSGLGAPPGDPVVLPTHLVIRASTGPAPVR</sequence>
<dbReference type="InterPro" id="IPR010982">
    <property type="entry name" value="Lambda_DNA-bd_dom_sf"/>
</dbReference>
<dbReference type="Proteomes" id="UP000577956">
    <property type="component" value="Unassembled WGS sequence"/>
</dbReference>
<dbReference type="SUPFAM" id="SSF53822">
    <property type="entry name" value="Periplasmic binding protein-like I"/>
    <property type="match status" value="1"/>
</dbReference>